<comment type="caution">
    <text evidence="3">The sequence shown here is derived from an EMBL/GenBank/DDBJ whole genome shotgun (WGS) entry which is preliminary data.</text>
</comment>
<dbReference type="PROSITE" id="PS50887">
    <property type="entry name" value="GGDEF"/>
    <property type="match status" value="1"/>
</dbReference>
<dbReference type="InterPro" id="IPR035919">
    <property type="entry name" value="EAL_sf"/>
</dbReference>
<accession>A0ABV8XNB7</accession>
<dbReference type="NCBIfam" id="TIGR00254">
    <property type="entry name" value="GGDEF"/>
    <property type="match status" value="1"/>
</dbReference>
<dbReference type="SMART" id="SM00267">
    <property type="entry name" value="GGDEF"/>
    <property type="match status" value="1"/>
</dbReference>
<dbReference type="EMBL" id="JBHSEH010000016">
    <property type="protein sequence ID" value="MFC4427066.1"/>
    <property type="molecule type" value="Genomic_DNA"/>
</dbReference>
<dbReference type="Gene3D" id="3.30.70.270">
    <property type="match status" value="1"/>
</dbReference>
<gene>
    <name evidence="3" type="ORF">ACFOZ9_12680</name>
</gene>
<dbReference type="Pfam" id="PF00563">
    <property type="entry name" value="EAL"/>
    <property type="match status" value="1"/>
</dbReference>
<dbReference type="Gene3D" id="3.30.450.40">
    <property type="match status" value="1"/>
</dbReference>
<dbReference type="InterPro" id="IPR043128">
    <property type="entry name" value="Rev_trsase/Diguanyl_cyclase"/>
</dbReference>
<reference evidence="4" key="1">
    <citation type="journal article" date="2019" name="Int. J. Syst. Evol. Microbiol.">
        <title>The Global Catalogue of Microorganisms (GCM) 10K type strain sequencing project: providing services to taxonomists for standard genome sequencing and annotation.</title>
        <authorList>
            <consortium name="The Broad Institute Genomics Platform"/>
            <consortium name="The Broad Institute Genome Sequencing Center for Infectious Disease"/>
            <person name="Wu L."/>
            <person name="Ma J."/>
        </authorList>
    </citation>
    <scope>NUCLEOTIDE SEQUENCE [LARGE SCALE GENOMIC DNA]</scope>
    <source>
        <strain evidence="4">CCUG 56029</strain>
    </source>
</reference>
<dbReference type="SMART" id="SM00052">
    <property type="entry name" value="EAL"/>
    <property type="match status" value="1"/>
</dbReference>
<evidence type="ECO:0000259" key="2">
    <source>
        <dbReference type="PROSITE" id="PS50887"/>
    </source>
</evidence>
<dbReference type="CDD" id="cd01948">
    <property type="entry name" value="EAL"/>
    <property type="match status" value="1"/>
</dbReference>
<name>A0ABV8XNB7_9DEIO</name>
<dbReference type="InterPro" id="IPR029016">
    <property type="entry name" value="GAF-like_dom_sf"/>
</dbReference>
<dbReference type="SMART" id="SM00065">
    <property type="entry name" value="GAF"/>
    <property type="match status" value="1"/>
</dbReference>
<dbReference type="PROSITE" id="PS50883">
    <property type="entry name" value="EAL"/>
    <property type="match status" value="1"/>
</dbReference>
<organism evidence="3 4">
    <name type="scientific">Deinococcus navajonensis</name>
    <dbReference type="NCBI Taxonomy" id="309884"/>
    <lineage>
        <taxon>Bacteria</taxon>
        <taxon>Thermotogati</taxon>
        <taxon>Deinococcota</taxon>
        <taxon>Deinococci</taxon>
        <taxon>Deinococcales</taxon>
        <taxon>Deinococcaceae</taxon>
        <taxon>Deinococcus</taxon>
    </lineage>
</organism>
<dbReference type="CDD" id="cd01949">
    <property type="entry name" value="GGDEF"/>
    <property type="match status" value="1"/>
</dbReference>
<dbReference type="InterPro" id="IPR001633">
    <property type="entry name" value="EAL_dom"/>
</dbReference>
<dbReference type="InterPro" id="IPR000160">
    <property type="entry name" value="GGDEF_dom"/>
</dbReference>
<feature type="domain" description="EAL" evidence="1">
    <location>
        <begin position="348"/>
        <end position="600"/>
    </location>
</feature>
<dbReference type="SUPFAM" id="SSF55781">
    <property type="entry name" value="GAF domain-like"/>
    <property type="match status" value="1"/>
</dbReference>
<sequence>MRRIEALHRYQVLDTSPEVEFDRLTQLAMRHLKVPVVLINLVDANRTWIKSAQGTSMRELNRDNACCARTIASDDVYTVADLLAHPEYQHNELVVQGGARAYAGAPLITPDGQRIGALAVYDLRPREFSRAEQQFLQDLAAIVTDCLESRLMIRSWQHAQLQTAHLAHHDPLTGLPNRLKLLDRAQLAFHQAQRSEHAVGVMVVDLDGFKGINDSLGHLVGDEVLKEVGRRLCAGVRRDDTVARLGGDEFVVLLLELTEPLDAARVAQKLLEILRQPLEVEGHEIQLSASLGIAIYPEDGLAPGEHSAEAEAEALLRSADAAMYEAKTAGKAQYRFYRPDMTRTAQRKVHLRTRLAQAVEHGELALHYQPLVDLESGRVMGVEALARWPQADGGWVSPLEFIPLAEEGHLIQDLGAWVLRTACRQLVEWQAQGAPSWDLSVNVSARQWEQAEFFALVQRTLQDTGLPPERLVLEITEAVAQGSAGLAQSRARAFAKLGVRVALDDFGTGYSNLSQMQNLGLRQLKVDRSFVQALGHRAMARSVAETIIMLGRQLGLTVVAEGVETAEQRDQLHALTCSLGQGHFLGSPVPPGEFLKKYAG</sequence>
<dbReference type="RefSeq" id="WP_380040181.1">
    <property type="nucleotide sequence ID" value="NZ_JBHSEH010000016.1"/>
</dbReference>
<dbReference type="Pfam" id="PF00990">
    <property type="entry name" value="GGDEF"/>
    <property type="match status" value="1"/>
</dbReference>
<dbReference type="SUPFAM" id="SSF55073">
    <property type="entry name" value="Nucleotide cyclase"/>
    <property type="match status" value="1"/>
</dbReference>
<dbReference type="PANTHER" id="PTHR44757:SF2">
    <property type="entry name" value="BIOFILM ARCHITECTURE MAINTENANCE PROTEIN MBAA"/>
    <property type="match status" value="1"/>
</dbReference>
<dbReference type="Gene3D" id="3.20.20.450">
    <property type="entry name" value="EAL domain"/>
    <property type="match status" value="1"/>
</dbReference>
<dbReference type="SUPFAM" id="SSF141868">
    <property type="entry name" value="EAL domain-like"/>
    <property type="match status" value="1"/>
</dbReference>
<evidence type="ECO:0000313" key="4">
    <source>
        <dbReference type="Proteomes" id="UP001595998"/>
    </source>
</evidence>
<dbReference type="InterPro" id="IPR003018">
    <property type="entry name" value="GAF"/>
</dbReference>
<keyword evidence="4" id="KW-1185">Reference proteome</keyword>
<proteinExistence type="predicted"/>
<dbReference type="PANTHER" id="PTHR44757">
    <property type="entry name" value="DIGUANYLATE CYCLASE DGCP"/>
    <property type="match status" value="1"/>
</dbReference>
<protein>
    <submittedName>
        <fullName evidence="3">Bifunctional diguanylate cyclase/phosphodiesterase</fullName>
    </submittedName>
</protein>
<evidence type="ECO:0000313" key="3">
    <source>
        <dbReference type="EMBL" id="MFC4427066.1"/>
    </source>
</evidence>
<feature type="domain" description="GGDEF" evidence="2">
    <location>
        <begin position="197"/>
        <end position="339"/>
    </location>
</feature>
<dbReference type="Proteomes" id="UP001595998">
    <property type="component" value="Unassembled WGS sequence"/>
</dbReference>
<dbReference type="Pfam" id="PF01590">
    <property type="entry name" value="GAF"/>
    <property type="match status" value="1"/>
</dbReference>
<dbReference type="InterPro" id="IPR029787">
    <property type="entry name" value="Nucleotide_cyclase"/>
</dbReference>
<dbReference type="InterPro" id="IPR052155">
    <property type="entry name" value="Biofilm_reg_signaling"/>
</dbReference>
<evidence type="ECO:0000259" key="1">
    <source>
        <dbReference type="PROSITE" id="PS50883"/>
    </source>
</evidence>